<dbReference type="InterPro" id="IPR002656">
    <property type="entry name" value="Acyl_transf_3_dom"/>
</dbReference>
<evidence type="ECO:0000313" key="4">
    <source>
        <dbReference type="EMBL" id="ALU98429.1"/>
    </source>
</evidence>
<dbReference type="AlphaFoldDB" id="A0A0U3KHV7"/>
<keyword evidence="2" id="KW-0812">Transmembrane</keyword>
<feature type="transmembrane region" description="Helical" evidence="2">
    <location>
        <begin position="130"/>
        <end position="147"/>
    </location>
</feature>
<geneLocation type="plasmid" evidence="4 5">
    <name>SGLP1</name>
</geneLocation>
<accession>A0A0U3KHV7</accession>
<dbReference type="KEGG" id="sgb:WQO_33815"/>
<keyword evidence="2" id="KW-1133">Transmembrane helix</keyword>
<name>A0A0U3KHV7_STRGL</name>
<dbReference type="GO" id="GO:0009103">
    <property type="term" value="P:lipopolysaccharide biosynthetic process"/>
    <property type="evidence" value="ECO:0007669"/>
    <property type="project" value="TreeGrafter"/>
</dbReference>
<feature type="transmembrane region" description="Helical" evidence="2">
    <location>
        <begin position="263"/>
        <end position="279"/>
    </location>
</feature>
<evidence type="ECO:0000313" key="5">
    <source>
        <dbReference type="Proteomes" id="UP000064183"/>
    </source>
</evidence>
<keyword evidence="4" id="KW-0614">Plasmid</keyword>
<evidence type="ECO:0000256" key="2">
    <source>
        <dbReference type="SAM" id="Phobius"/>
    </source>
</evidence>
<proteinExistence type="predicted"/>
<feature type="transmembrane region" description="Helical" evidence="2">
    <location>
        <begin position="341"/>
        <end position="365"/>
    </location>
</feature>
<dbReference type="Proteomes" id="UP000064183">
    <property type="component" value="Plasmid SGLP1"/>
</dbReference>
<dbReference type="GO" id="GO:0016020">
    <property type="term" value="C:membrane"/>
    <property type="evidence" value="ECO:0007669"/>
    <property type="project" value="TreeGrafter"/>
</dbReference>
<feature type="transmembrane region" description="Helical" evidence="2">
    <location>
        <begin position="299"/>
        <end position="321"/>
    </location>
</feature>
<organism evidence="4 5">
    <name type="scientific">Streptomyces globisporus C-1027</name>
    <dbReference type="NCBI Taxonomy" id="1172567"/>
    <lineage>
        <taxon>Bacteria</taxon>
        <taxon>Bacillati</taxon>
        <taxon>Actinomycetota</taxon>
        <taxon>Actinomycetes</taxon>
        <taxon>Kitasatosporales</taxon>
        <taxon>Streptomycetaceae</taxon>
        <taxon>Streptomyces</taxon>
    </lineage>
</organism>
<feature type="domain" description="Acyltransferase 3" evidence="3">
    <location>
        <begin position="1"/>
        <end position="360"/>
    </location>
</feature>
<evidence type="ECO:0000256" key="1">
    <source>
        <dbReference type="SAM" id="MobiDB-lite"/>
    </source>
</evidence>
<dbReference type="PANTHER" id="PTHR23028:SF53">
    <property type="entry name" value="ACYL_TRANSF_3 DOMAIN-CONTAINING PROTEIN"/>
    <property type="match status" value="1"/>
</dbReference>
<feature type="transmembrane region" description="Helical" evidence="2">
    <location>
        <begin position="23"/>
        <end position="50"/>
    </location>
</feature>
<dbReference type="GO" id="GO:0016747">
    <property type="term" value="F:acyltransferase activity, transferring groups other than amino-acyl groups"/>
    <property type="evidence" value="ECO:0007669"/>
    <property type="project" value="InterPro"/>
</dbReference>
<evidence type="ECO:0000259" key="3">
    <source>
        <dbReference type="Pfam" id="PF01757"/>
    </source>
</evidence>
<dbReference type="Pfam" id="PF01757">
    <property type="entry name" value="Acyl_transf_3"/>
    <property type="match status" value="1"/>
</dbReference>
<reference evidence="4 5" key="1">
    <citation type="journal article" date="2012" name="J. Bacteriol.">
        <title>Draft genome sequence of Streptomyces globisporus C-1027, which produces an antitumor antibiotic consisting of a nine-membered enediyne with a chromoprotein.</title>
        <authorList>
            <person name="Wang L."/>
            <person name="Wang S."/>
            <person name="He Q."/>
            <person name="Yu T."/>
            <person name="Li Q."/>
            <person name="Hong B."/>
        </authorList>
    </citation>
    <scope>NUCLEOTIDE SEQUENCE [LARGE SCALE GENOMIC DNA]</scope>
    <source>
        <strain evidence="4 5">C-1027</strain>
        <plasmid evidence="4 5">SGLP1</plasmid>
    </source>
</reference>
<feature type="transmembrane region" description="Helical" evidence="2">
    <location>
        <begin position="71"/>
        <end position="92"/>
    </location>
</feature>
<feature type="compositionally biased region" description="Basic and acidic residues" evidence="1">
    <location>
        <begin position="395"/>
        <end position="411"/>
    </location>
</feature>
<sequence>MVVYHVAFQAGVGSFVGEPGKPFWGVLADGLGVCLPPFFALSGMMLYKPYARVTISGTKRPATGRFLKRRALRILPAYYLLLVFAIPGYNWFEIDSVSDVLRPVLLMHFYLPEGQPMHGIEPTWTVPAEFTFYLALPLIAWIGHRLARGGSTPGQKARRLLLPLAALEVMAIGWVTYTNLPSTGATMQWYWPPYYAGCFAAGMALAIYSAYAEATPGTPGFYRFVIRRPLICWVPLIPLYLLYATKPIGIPGMGDNAALAQELVDHFILTSFTLLLLAPMTVPGAESRFSDALFTSKPILFLGQISLGVYLWHEIVINLWLRNGSIFGKSPVPTPEFRGDMGFWELFLFTISISVVLATISFYLVEKPLIRFGERGGPPRGGLPPAPAEPALRLPDQRRPDSSPEPTAERT</sequence>
<feature type="region of interest" description="Disordered" evidence="1">
    <location>
        <begin position="374"/>
        <end position="411"/>
    </location>
</feature>
<keyword evidence="2" id="KW-0472">Membrane</keyword>
<gene>
    <name evidence="4" type="ORF">WQO_33815</name>
</gene>
<dbReference type="EMBL" id="CP013739">
    <property type="protein sequence ID" value="ALU98429.1"/>
    <property type="molecule type" value="Genomic_DNA"/>
</dbReference>
<dbReference type="PANTHER" id="PTHR23028">
    <property type="entry name" value="ACETYLTRANSFERASE"/>
    <property type="match status" value="1"/>
</dbReference>
<protein>
    <recommendedName>
        <fullName evidence="3">Acyltransferase 3 domain-containing protein</fullName>
    </recommendedName>
</protein>
<feature type="transmembrane region" description="Helical" evidence="2">
    <location>
        <begin position="224"/>
        <end position="243"/>
    </location>
</feature>
<dbReference type="InterPro" id="IPR050879">
    <property type="entry name" value="Acyltransferase_3"/>
</dbReference>
<feature type="transmembrane region" description="Helical" evidence="2">
    <location>
        <begin position="189"/>
        <end position="212"/>
    </location>
</feature>
<feature type="transmembrane region" description="Helical" evidence="2">
    <location>
        <begin position="159"/>
        <end position="177"/>
    </location>
</feature>